<name>A0AA86NFC7_9EUKA</name>
<reference evidence="2" key="1">
    <citation type="submission" date="2023-06" db="EMBL/GenBank/DDBJ databases">
        <authorList>
            <person name="Kurt Z."/>
        </authorList>
    </citation>
    <scope>NUCLEOTIDE SEQUENCE</scope>
</reference>
<comment type="caution">
    <text evidence="2">The sequence shown here is derived from an EMBL/GenBank/DDBJ whole genome shotgun (WGS) entry which is preliminary data.</text>
</comment>
<feature type="coiled-coil region" evidence="1">
    <location>
        <begin position="126"/>
        <end position="160"/>
    </location>
</feature>
<reference evidence="3 4" key="2">
    <citation type="submission" date="2024-07" db="EMBL/GenBank/DDBJ databases">
        <authorList>
            <person name="Akdeniz Z."/>
        </authorList>
    </citation>
    <scope>NUCLEOTIDE SEQUENCE [LARGE SCALE GENOMIC DNA]</scope>
</reference>
<gene>
    <name evidence="3" type="ORF">HINF_LOCUS50769</name>
    <name evidence="2" type="ORF">HINF_LOCUS6337</name>
</gene>
<evidence type="ECO:0000313" key="3">
    <source>
        <dbReference type="EMBL" id="CAL6063224.1"/>
    </source>
</evidence>
<dbReference type="AlphaFoldDB" id="A0AA86NFC7"/>
<sequence>MPRPPKEPVEHLSTKAYDKTSKKSLAYLNQGRDPDVPRRATVKNKYASQLVELEVWMQENLFLLRTRNMSAEHRRNESLLVYAAAATQLADIYPNMRRLSNMYVETIASFNQPIIQAPVSQMSQSLTELNFKIQEFTEQISKLDDEFAQKSAELDRIQREIGVKRSEVENLKLIAGEQQ</sequence>
<organism evidence="2">
    <name type="scientific">Hexamita inflata</name>
    <dbReference type="NCBI Taxonomy" id="28002"/>
    <lineage>
        <taxon>Eukaryota</taxon>
        <taxon>Metamonada</taxon>
        <taxon>Diplomonadida</taxon>
        <taxon>Hexamitidae</taxon>
        <taxon>Hexamitinae</taxon>
        <taxon>Hexamita</taxon>
    </lineage>
</organism>
<accession>A0AA86NFC7</accession>
<keyword evidence="1" id="KW-0175">Coiled coil</keyword>
<dbReference type="Proteomes" id="UP001642409">
    <property type="component" value="Unassembled WGS sequence"/>
</dbReference>
<keyword evidence="4" id="KW-1185">Reference proteome</keyword>
<dbReference type="EMBL" id="CAXDID020000245">
    <property type="protein sequence ID" value="CAL6063224.1"/>
    <property type="molecule type" value="Genomic_DNA"/>
</dbReference>
<protein>
    <submittedName>
        <fullName evidence="2">Uncharacterized protein</fullName>
    </submittedName>
</protein>
<dbReference type="EMBL" id="CATOUU010000166">
    <property type="protein sequence ID" value="CAI9918692.1"/>
    <property type="molecule type" value="Genomic_DNA"/>
</dbReference>
<proteinExistence type="predicted"/>
<evidence type="ECO:0000313" key="4">
    <source>
        <dbReference type="Proteomes" id="UP001642409"/>
    </source>
</evidence>
<evidence type="ECO:0000256" key="1">
    <source>
        <dbReference type="SAM" id="Coils"/>
    </source>
</evidence>
<evidence type="ECO:0000313" key="2">
    <source>
        <dbReference type="EMBL" id="CAI9918692.1"/>
    </source>
</evidence>